<dbReference type="Proteomes" id="UP000053319">
    <property type="component" value="Unassembled WGS sequence"/>
</dbReference>
<evidence type="ECO:0000259" key="2">
    <source>
        <dbReference type="Pfam" id="PF17667"/>
    </source>
</evidence>
<evidence type="ECO:0000313" key="4">
    <source>
        <dbReference type="Proteomes" id="UP000053319"/>
    </source>
</evidence>
<feature type="domain" description="Fungal-type protein kinase" evidence="2">
    <location>
        <begin position="136"/>
        <end position="574"/>
    </location>
</feature>
<accession>R7STR7</accession>
<name>R7STR7_DICSQ</name>
<feature type="region of interest" description="Disordered" evidence="1">
    <location>
        <begin position="757"/>
        <end position="801"/>
    </location>
</feature>
<evidence type="ECO:0000313" key="3">
    <source>
        <dbReference type="EMBL" id="EJF59466.1"/>
    </source>
</evidence>
<feature type="region of interest" description="Disordered" evidence="1">
    <location>
        <begin position="379"/>
        <end position="399"/>
    </location>
</feature>
<dbReference type="RefSeq" id="XP_007367845.1">
    <property type="nucleotide sequence ID" value="XM_007367783.1"/>
</dbReference>
<dbReference type="SUPFAM" id="SSF56112">
    <property type="entry name" value="Protein kinase-like (PK-like)"/>
    <property type="match status" value="1"/>
</dbReference>
<dbReference type="Gene3D" id="1.10.510.10">
    <property type="entry name" value="Transferase(Phosphotransferase) domain 1"/>
    <property type="match status" value="1"/>
</dbReference>
<feature type="compositionally biased region" description="Acidic residues" evidence="1">
    <location>
        <begin position="689"/>
        <end position="701"/>
    </location>
</feature>
<gene>
    <name evidence="3" type="ORF">DICSQDRAFT_172059</name>
</gene>
<dbReference type="GeneID" id="18839462"/>
<sequence>MANSVVPLESEEFLDTLLPFSAGSPPIRDIEANAFERLHTADQMRRGEVANLLVEAISTHGLLGSLKVSHYSSMESSLPSQTSDVNIAIFRNHDSSNHPPSSFDQLVPIEFGEDILGVDPFDSTEYEDRFGELEAGRKQLLDQITTTAEHLFAAQHRIALFMLLVIGRRFRLIRWDRAGTIVTPSVDYLQHPHVLCEVLWRLAHLDDSALGFDPSATQVVPGDIDYLRMDIAALGKPEDADPEERRLKDDEITTAVVFEYVRTAFRDSLKSGWPRYKLQVPDGEDTRDFLVGKPAFVTAGPLGRGTRGYVAYDCKTRRFAWLKDVWRASYIISDTEGDILATLNEANVVNVPTLVCHGDIRDQTTVTADRWERQCALSSSSRPASATSSFSSRTLSMSTCPRGKKRKLVDAAGKDASTAVASPRAANAAVRPGCPLRQHKHYRIAVEEVCMSLKCFKCGRQLVSLIRDCLRAHCEAATNPKTQILHRDISGGNILIYPKVRCRKAGKKRSLVWTGILSDWELSKPVEDQNTPSQMSQAGRMGTYQFMSVNLLSDLSRPVHISDELESFFHVLVYYSVRYLQSNCDEIESFIQGYFNNYAGPKRMYGCGQKSIVMEATGELRTQIPYGPLLFSSPMDNLIAFVLECFRSHYKILEYASRQRVMSRDSALSPVPYWPSTAPTSSVFPPGEAVDDVDDIDDIDDVDNVDVDDVDLIDWDAPPKDDSPTVEDEARAGKIMNHIFMLNIFSRALRQPLWTKDDRIPRYPPDATETDATSSEHRPSVPQSSIENASNKRQRTREPER</sequence>
<protein>
    <recommendedName>
        <fullName evidence="2">Fungal-type protein kinase domain-containing protein</fullName>
    </recommendedName>
</protein>
<proteinExistence type="predicted"/>
<dbReference type="PANTHER" id="PTHR38248:SF2">
    <property type="entry name" value="FUNK1 11"/>
    <property type="match status" value="1"/>
</dbReference>
<dbReference type="AlphaFoldDB" id="R7STR7"/>
<dbReference type="Pfam" id="PF17667">
    <property type="entry name" value="Pkinase_fungal"/>
    <property type="match status" value="1"/>
</dbReference>
<organism evidence="3 4">
    <name type="scientific">Dichomitus squalens (strain LYAD-421)</name>
    <name type="common">Western red white-rot fungus</name>
    <dbReference type="NCBI Taxonomy" id="732165"/>
    <lineage>
        <taxon>Eukaryota</taxon>
        <taxon>Fungi</taxon>
        <taxon>Dikarya</taxon>
        <taxon>Basidiomycota</taxon>
        <taxon>Agaricomycotina</taxon>
        <taxon>Agaricomycetes</taxon>
        <taxon>Polyporales</taxon>
        <taxon>Polyporaceae</taxon>
        <taxon>Dichomitus</taxon>
    </lineage>
</organism>
<dbReference type="PANTHER" id="PTHR38248">
    <property type="entry name" value="FUNK1 6"/>
    <property type="match status" value="1"/>
</dbReference>
<dbReference type="HOGENOM" id="CLU_006410_3_0_1"/>
<dbReference type="EMBL" id="JH719424">
    <property type="protein sequence ID" value="EJF59466.1"/>
    <property type="molecule type" value="Genomic_DNA"/>
</dbReference>
<feature type="compositionally biased region" description="Polar residues" evidence="1">
    <location>
        <begin position="781"/>
        <end position="791"/>
    </location>
</feature>
<dbReference type="OrthoDB" id="2755487at2759"/>
<evidence type="ECO:0000256" key="1">
    <source>
        <dbReference type="SAM" id="MobiDB-lite"/>
    </source>
</evidence>
<dbReference type="InterPro" id="IPR011009">
    <property type="entry name" value="Kinase-like_dom_sf"/>
</dbReference>
<dbReference type="KEGG" id="dsq:DICSQDRAFT_172059"/>
<feature type="region of interest" description="Disordered" evidence="1">
    <location>
        <begin position="679"/>
        <end position="701"/>
    </location>
</feature>
<dbReference type="InterPro" id="IPR040976">
    <property type="entry name" value="Pkinase_fungal"/>
</dbReference>
<reference evidence="3 4" key="1">
    <citation type="journal article" date="2012" name="Science">
        <title>The Paleozoic origin of enzymatic lignin decomposition reconstructed from 31 fungal genomes.</title>
        <authorList>
            <person name="Floudas D."/>
            <person name="Binder M."/>
            <person name="Riley R."/>
            <person name="Barry K."/>
            <person name="Blanchette R.A."/>
            <person name="Henrissat B."/>
            <person name="Martinez A.T."/>
            <person name="Otillar R."/>
            <person name="Spatafora J.W."/>
            <person name="Yadav J.S."/>
            <person name="Aerts A."/>
            <person name="Benoit I."/>
            <person name="Boyd A."/>
            <person name="Carlson A."/>
            <person name="Copeland A."/>
            <person name="Coutinho P.M."/>
            <person name="de Vries R.P."/>
            <person name="Ferreira P."/>
            <person name="Findley K."/>
            <person name="Foster B."/>
            <person name="Gaskell J."/>
            <person name="Glotzer D."/>
            <person name="Gorecki P."/>
            <person name="Heitman J."/>
            <person name="Hesse C."/>
            <person name="Hori C."/>
            <person name="Igarashi K."/>
            <person name="Jurgens J.A."/>
            <person name="Kallen N."/>
            <person name="Kersten P."/>
            <person name="Kohler A."/>
            <person name="Kuees U."/>
            <person name="Kumar T.K.A."/>
            <person name="Kuo A."/>
            <person name="LaButti K."/>
            <person name="Larrondo L.F."/>
            <person name="Lindquist E."/>
            <person name="Ling A."/>
            <person name="Lombard V."/>
            <person name="Lucas S."/>
            <person name="Lundell T."/>
            <person name="Martin R."/>
            <person name="McLaughlin D.J."/>
            <person name="Morgenstern I."/>
            <person name="Morin E."/>
            <person name="Murat C."/>
            <person name="Nagy L.G."/>
            <person name="Nolan M."/>
            <person name="Ohm R.A."/>
            <person name="Patyshakuliyeva A."/>
            <person name="Rokas A."/>
            <person name="Ruiz-Duenas F.J."/>
            <person name="Sabat G."/>
            <person name="Salamov A."/>
            <person name="Samejima M."/>
            <person name="Schmutz J."/>
            <person name="Slot J.C."/>
            <person name="St John F."/>
            <person name="Stenlid J."/>
            <person name="Sun H."/>
            <person name="Sun S."/>
            <person name="Syed K."/>
            <person name="Tsang A."/>
            <person name="Wiebenga A."/>
            <person name="Young D."/>
            <person name="Pisabarro A."/>
            <person name="Eastwood D.C."/>
            <person name="Martin F."/>
            <person name="Cullen D."/>
            <person name="Grigoriev I.V."/>
            <person name="Hibbett D.S."/>
        </authorList>
    </citation>
    <scope>NUCLEOTIDE SEQUENCE [LARGE SCALE GENOMIC DNA]</scope>
    <source>
        <strain evidence="3 4">LYAD-421 SS1</strain>
    </source>
</reference>